<dbReference type="AlphaFoldDB" id="A0A0F9KL28"/>
<protein>
    <submittedName>
        <fullName evidence="1">Uncharacterized protein</fullName>
    </submittedName>
</protein>
<name>A0A0F9KL28_9ZZZZ</name>
<sequence length="176" mass="19531">MKNLYFILILFLGPTIFAQEISDGPVIKEFGEVYKVSPDYKVDTEMDFKVVFDIESSEKAFDGLSSSLNTPARFLNMHAQSGVPVANMTVALVIHGEAYKDILTDAAYSERFKMNNPNHELIEALLSSGVEIILCGQTAGHKKIVKKDIIPGVQTALSAMNALVQLQNKEYQLIKF</sequence>
<reference evidence="1" key="1">
    <citation type="journal article" date="2015" name="Nature">
        <title>Complex archaea that bridge the gap between prokaryotes and eukaryotes.</title>
        <authorList>
            <person name="Spang A."/>
            <person name="Saw J.H."/>
            <person name="Jorgensen S.L."/>
            <person name="Zaremba-Niedzwiedzka K."/>
            <person name="Martijn J."/>
            <person name="Lind A.E."/>
            <person name="van Eijk R."/>
            <person name="Schleper C."/>
            <person name="Guy L."/>
            <person name="Ettema T.J."/>
        </authorList>
    </citation>
    <scope>NUCLEOTIDE SEQUENCE</scope>
</reference>
<comment type="caution">
    <text evidence="1">The sequence shown here is derived from an EMBL/GenBank/DDBJ whole genome shotgun (WGS) entry which is preliminary data.</text>
</comment>
<dbReference type="InterPro" id="IPR027396">
    <property type="entry name" value="DsrEFH-like"/>
</dbReference>
<accession>A0A0F9KL28</accession>
<dbReference type="InterPro" id="IPR003787">
    <property type="entry name" value="Sulphur_relay_DsrE/F-like"/>
</dbReference>
<proteinExistence type="predicted"/>
<organism evidence="1">
    <name type="scientific">marine sediment metagenome</name>
    <dbReference type="NCBI Taxonomy" id="412755"/>
    <lineage>
        <taxon>unclassified sequences</taxon>
        <taxon>metagenomes</taxon>
        <taxon>ecological metagenomes</taxon>
    </lineage>
</organism>
<dbReference type="EMBL" id="LAZR01007826">
    <property type="protein sequence ID" value="KKM82668.1"/>
    <property type="molecule type" value="Genomic_DNA"/>
</dbReference>
<dbReference type="Gene3D" id="3.40.1260.10">
    <property type="entry name" value="DsrEFH-like"/>
    <property type="match status" value="1"/>
</dbReference>
<dbReference type="PANTHER" id="PTHR37691:SF1">
    <property type="entry name" value="BLR3518 PROTEIN"/>
    <property type="match status" value="1"/>
</dbReference>
<dbReference type="PANTHER" id="PTHR37691">
    <property type="entry name" value="BLR3518 PROTEIN"/>
    <property type="match status" value="1"/>
</dbReference>
<evidence type="ECO:0000313" key="1">
    <source>
        <dbReference type="EMBL" id="KKM82668.1"/>
    </source>
</evidence>
<gene>
    <name evidence="1" type="ORF">LCGC14_1317210</name>
</gene>
<dbReference type="Pfam" id="PF02635">
    <property type="entry name" value="DsrE"/>
    <property type="match status" value="1"/>
</dbReference>
<dbReference type="SUPFAM" id="SSF75169">
    <property type="entry name" value="DsrEFH-like"/>
    <property type="match status" value="1"/>
</dbReference>